<proteinExistence type="predicted"/>
<organism evidence="2 3">
    <name type="scientific">Hungatella effluvii</name>
    <dbReference type="NCBI Taxonomy" id="1096246"/>
    <lineage>
        <taxon>Bacteria</taxon>
        <taxon>Bacillati</taxon>
        <taxon>Bacillota</taxon>
        <taxon>Clostridia</taxon>
        <taxon>Lachnospirales</taxon>
        <taxon>Lachnospiraceae</taxon>
        <taxon>Hungatella</taxon>
    </lineage>
</organism>
<comment type="caution">
    <text evidence="2">The sequence shown here is derived from an EMBL/GenBank/DDBJ whole genome shotgun (WGS) entry which is preliminary data.</text>
</comment>
<dbReference type="AlphaFoldDB" id="A0A2V3Y9B1"/>
<evidence type="ECO:0000313" key="3">
    <source>
        <dbReference type="Proteomes" id="UP000248057"/>
    </source>
</evidence>
<dbReference type="InterPro" id="IPR029058">
    <property type="entry name" value="AB_hydrolase_fold"/>
</dbReference>
<evidence type="ECO:0000313" key="2">
    <source>
        <dbReference type="EMBL" id="PXX55092.1"/>
    </source>
</evidence>
<reference evidence="2 3" key="1">
    <citation type="submission" date="2018-05" db="EMBL/GenBank/DDBJ databases">
        <title>Genomic Encyclopedia of Type Strains, Phase IV (KMG-IV): sequencing the most valuable type-strain genomes for metagenomic binning, comparative biology and taxonomic classification.</title>
        <authorList>
            <person name="Goeker M."/>
        </authorList>
    </citation>
    <scope>NUCLEOTIDE SEQUENCE [LARGE SCALE GENOMIC DNA]</scope>
    <source>
        <strain evidence="2 3">DSM 24995</strain>
    </source>
</reference>
<gene>
    <name evidence="2" type="ORF">DFR60_103143</name>
</gene>
<dbReference type="SUPFAM" id="SSF53474">
    <property type="entry name" value="alpha/beta-Hydrolases"/>
    <property type="match status" value="1"/>
</dbReference>
<protein>
    <recommendedName>
        <fullName evidence="4">Esterase/PHB depolymerase</fullName>
    </recommendedName>
</protein>
<evidence type="ECO:0000256" key="1">
    <source>
        <dbReference type="SAM" id="MobiDB-lite"/>
    </source>
</evidence>
<feature type="region of interest" description="Disordered" evidence="1">
    <location>
        <begin position="262"/>
        <end position="293"/>
    </location>
</feature>
<evidence type="ECO:0008006" key="4">
    <source>
        <dbReference type="Google" id="ProtNLM"/>
    </source>
</evidence>
<accession>A0A2V3Y9B1</accession>
<dbReference type="Gene3D" id="3.40.50.1820">
    <property type="entry name" value="alpha/beta hydrolase"/>
    <property type="match status" value="1"/>
</dbReference>
<dbReference type="RefSeq" id="WP_110322200.1">
    <property type="nucleotide sequence ID" value="NZ_JAQETU010000026.1"/>
</dbReference>
<dbReference type="EMBL" id="QJKD01000003">
    <property type="protein sequence ID" value="PXX55092.1"/>
    <property type="molecule type" value="Genomic_DNA"/>
</dbReference>
<dbReference type="Proteomes" id="UP000248057">
    <property type="component" value="Unassembled WGS sequence"/>
</dbReference>
<dbReference type="GeneID" id="86060657"/>
<keyword evidence="3" id="KW-1185">Reference proteome</keyword>
<name>A0A2V3Y9B1_9FIRM</name>
<sequence>MNRRDYWSPETNPETGEKFARVLEYFHTAHNGSADIDSMIDSPYGEECARRMQLRFKYEHDAMGEAAMEYYRACGLKKEMYDGDDYYARWVILTPLEMETEEGRKKKYPIVFYNHGGGNSIECEEFSLGFAELAGRDKFMVAYLQNTNWENFERVLDFIGRKYPLDRERVYLCGYSQGGYQVTSTYFRIPQKLTAVGPCGNDIYREYDNFNVPYTPEEIQNLKDALVPLMQVVGVCEASSFVPVNDWKPRKDWGRECSGETYLDDRRDDSKDPTRIHGGRRRFSDMPVPPEGEDKHEWMIRRLNMRMDTLNCEPRDAKTCISYQNTPEDELHHVLGFYGDKEEIAWHYGYKYYTLNIWNRDSINAFRYVAVENNPHWPPVLMAELLWDFFRQFRRDSGTGRIVEEEYCYNRD</sequence>
<feature type="compositionally biased region" description="Basic and acidic residues" evidence="1">
    <location>
        <begin position="262"/>
        <end position="275"/>
    </location>
</feature>